<accession>A3R4Q0</accession>
<dbReference type="InterPro" id="IPR002563">
    <property type="entry name" value="Flavin_Rdtase-like_dom"/>
</dbReference>
<dbReference type="EMBL" id="EF140901">
    <property type="protein sequence ID" value="ABO15845.1"/>
    <property type="molecule type" value="Genomic_DNA"/>
</dbReference>
<proteinExistence type="inferred from homology"/>
<evidence type="ECO:0000256" key="1">
    <source>
        <dbReference type="ARBA" id="ARBA00008898"/>
    </source>
</evidence>
<dbReference type="PANTHER" id="PTHR30466">
    <property type="entry name" value="FLAVIN REDUCTASE"/>
    <property type="match status" value="1"/>
</dbReference>
<dbReference type="AlphaFoldDB" id="A3R4Q0"/>
<dbReference type="OrthoDB" id="9792858at2"/>
<reference evidence="4" key="1">
    <citation type="journal article" date="2007" name="Antimicrob. Agents Chemother.">
        <title>Cloning and characterization of the pyrrolomycin biosynthetic gene clusters from Actinosporangium vitaminophilum ATCC 31673 and Streptomyces sp. strain UC 11065.</title>
        <authorList>
            <person name="Zhang X."/>
            <person name="Parry R.J."/>
        </authorList>
    </citation>
    <scope>NUCLEOTIDE SEQUENCE</scope>
    <source>
        <strain evidence="4">ATCC 31673</strain>
    </source>
</reference>
<dbReference type="InterPro" id="IPR050268">
    <property type="entry name" value="NADH-dep_flavin_reductase"/>
</dbReference>
<sequence length="187" mass="19941">MTLQAHTLTAVPPDDFTEPLPSVDIQTFRFVMGSFASGVSVVTTIDKQDQPRGLTCSAICSVSLDPPLLLSSVSNHSGTLESILTTGKFAVNILGSQGQAVSQLFASGAEDKFERVSWEPGPMTGSPVLQVTVAHAECELYNAVEAGDHTLLIGRLVSGSTEQDRMPLAYWRGSYGRLDQETAPRAS</sequence>
<dbReference type="GO" id="GO:0010181">
    <property type="term" value="F:FMN binding"/>
    <property type="evidence" value="ECO:0007669"/>
    <property type="project" value="InterPro"/>
</dbReference>
<dbReference type="PANTHER" id="PTHR30466:SF11">
    <property type="entry name" value="FLAVIN-DEPENDENT MONOOXYGENASE, REDUCTASE SUBUNIT HSAB"/>
    <property type="match status" value="1"/>
</dbReference>
<organism evidence="4">
    <name type="scientific">Wenjunlia vitaminophila</name>
    <name type="common">Streptomyces vitaminophilus</name>
    <dbReference type="NCBI Taxonomy" id="76728"/>
    <lineage>
        <taxon>Bacteria</taxon>
        <taxon>Bacillati</taxon>
        <taxon>Actinomycetota</taxon>
        <taxon>Actinomycetes</taxon>
        <taxon>Kitasatosporales</taxon>
        <taxon>Streptomycetaceae</taxon>
        <taxon>Wenjunlia</taxon>
    </lineage>
</organism>
<evidence type="ECO:0000256" key="2">
    <source>
        <dbReference type="ARBA" id="ARBA00023002"/>
    </source>
</evidence>
<dbReference type="GO" id="GO:0042602">
    <property type="term" value="F:riboflavin reductase (NADPH) activity"/>
    <property type="evidence" value="ECO:0007669"/>
    <property type="project" value="TreeGrafter"/>
</dbReference>
<protein>
    <submittedName>
        <fullName evidence="4">Flavin reductase</fullName>
    </submittedName>
    <submittedName>
        <fullName evidence="5">Flavoprotein oxygenase</fullName>
    </submittedName>
</protein>
<dbReference type="InterPro" id="IPR012349">
    <property type="entry name" value="Split_barrel_FMN-bd"/>
</dbReference>
<comment type="similarity">
    <text evidence="1">Belongs to the non-flavoprotein flavin reductase family.</text>
</comment>
<evidence type="ECO:0000313" key="4">
    <source>
        <dbReference type="EMBL" id="ABO15845.1"/>
    </source>
</evidence>
<dbReference type="Pfam" id="PF01613">
    <property type="entry name" value="Flavin_Reduct"/>
    <property type="match status" value="1"/>
</dbReference>
<dbReference type="Proteomes" id="UP000050867">
    <property type="component" value="Unassembled WGS sequence"/>
</dbReference>
<evidence type="ECO:0000313" key="5">
    <source>
        <dbReference type="EMBL" id="KRV49595.1"/>
    </source>
</evidence>
<keyword evidence="6" id="KW-1185">Reference proteome</keyword>
<dbReference type="SMART" id="SM00903">
    <property type="entry name" value="Flavin_Reduct"/>
    <property type="match status" value="1"/>
</dbReference>
<keyword evidence="2" id="KW-0560">Oxidoreductase</keyword>
<evidence type="ECO:0000259" key="3">
    <source>
        <dbReference type="SMART" id="SM00903"/>
    </source>
</evidence>
<dbReference type="EMBL" id="LLZU01000011">
    <property type="protein sequence ID" value="KRV49595.1"/>
    <property type="molecule type" value="Genomic_DNA"/>
</dbReference>
<name>A3R4Q0_WENVI</name>
<dbReference type="RefSeq" id="WP_018382878.1">
    <property type="nucleotide sequence ID" value="NZ_LLZU01000011.1"/>
</dbReference>
<gene>
    <name evidence="4" type="primary">pyr9</name>
    <name evidence="5" type="ORF">AQ490_19945</name>
</gene>
<dbReference type="STRING" id="76728.AQ490_19945"/>
<dbReference type="Gene3D" id="2.30.110.10">
    <property type="entry name" value="Electron Transport, Fmn-binding Protein, Chain A"/>
    <property type="match status" value="1"/>
</dbReference>
<reference evidence="5 6" key="2">
    <citation type="submission" date="2015-10" db="EMBL/GenBank/DDBJ databases">
        <title>Draft genome sequence of pyrrolomycin-producing Streptomyces vitaminophilus.</title>
        <authorList>
            <person name="Graham D.E."/>
            <person name="Mahan K.M."/>
            <person name="Klingeman D.M."/>
            <person name="Hettich R.L."/>
            <person name="Parry R.J."/>
        </authorList>
    </citation>
    <scope>NUCLEOTIDE SEQUENCE [LARGE SCALE GENOMIC DNA]</scope>
    <source>
        <strain evidence="5 6">ATCC 31673</strain>
    </source>
</reference>
<evidence type="ECO:0000313" key="6">
    <source>
        <dbReference type="Proteomes" id="UP000050867"/>
    </source>
</evidence>
<dbReference type="SUPFAM" id="SSF50475">
    <property type="entry name" value="FMN-binding split barrel"/>
    <property type="match status" value="1"/>
</dbReference>
<dbReference type="eggNOG" id="COG1853">
    <property type="taxonomic scope" value="Bacteria"/>
</dbReference>
<feature type="domain" description="Flavin reductase like" evidence="3">
    <location>
        <begin position="32"/>
        <end position="177"/>
    </location>
</feature>